<dbReference type="PANTHER" id="PTHR43191">
    <property type="entry name" value="RRNA METHYLTRANSFERASE 3"/>
    <property type="match status" value="1"/>
</dbReference>
<organism evidence="5 6">
    <name type="scientific">Lentihominibacter faecis</name>
    <dbReference type="NCBI Taxonomy" id="2764712"/>
    <lineage>
        <taxon>Bacteria</taxon>
        <taxon>Bacillati</taxon>
        <taxon>Bacillota</taxon>
        <taxon>Clostridia</taxon>
        <taxon>Peptostreptococcales</taxon>
        <taxon>Anaerovoracaceae</taxon>
        <taxon>Lentihominibacter</taxon>
    </lineage>
</organism>
<dbReference type="SUPFAM" id="SSF75217">
    <property type="entry name" value="alpha/beta knot"/>
    <property type="match status" value="1"/>
</dbReference>
<dbReference type="InterPro" id="IPR029028">
    <property type="entry name" value="Alpha/beta_knot_MTases"/>
</dbReference>
<dbReference type="InterPro" id="IPR053888">
    <property type="entry name" value="MRM3-like_sub_bind"/>
</dbReference>
<evidence type="ECO:0000259" key="4">
    <source>
        <dbReference type="SMART" id="SM00967"/>
    </source>
</evidence>
<keyword evidence="2 5" id="KW-0489">Methyltransferase</keyword>
<dbReference type="InterPro" id="IPR001537">
    <property type="entry name" value="SpoU_MeTrfase"/>
</dbReference>
<reference evidence="5" key="1">
    <citation type="submission" date="2020-08" db="EMBL/GenBank/DDBJ databases">
        <authorList>
            <person name="Liu C."/>
            <person name="Sun Q."/>
        </authorList>
    </citation>
    <scope>NUCLEOTIDE SEQUENCE</scope>
    <source>
        <strain evidence="5">BX16</strain>
    </source>
</reference>
<dbReference type="SMART" id="SM00967">
    <property type="entry name" value="SpoU_sub_bind"/>
    <property type="match status" value="1"/>
</dbReference>
<dbReference type="InterPro" id="IPR051259">
    <property type="entry name" value="rRNA_Methyltransferase"/>
</dbReference>
<comment type="caution">
    <text evidence="5">The sequence shown here is derived from an EMBL/GenBank/DDBJ whole genome shotgun (WGS) entry which is preliminary data.</text>
</comment>
<dbReference type="EMBL" id="JACRWC010000096">
    <property type="protein sequence ID" value="MBC5999819.1"/>
    <property type="molecule type" value="Genomic_DNA"/>
</dbReference>
<dbReference type="AlphaFoldDB" id="A0A923NEC2"/>
<evidence type="ECO:0000256" key="3">
    <source>
        <dbReference type="ARBA" id="ARBA00022679"/>
    </source>
</evidence>
<dbReference type="Pfam" id="PF00588">
    <property type="entry name" value="SpoU_methylase"/>
    <property type="match status" value="1"/>
</dbReference>
<dbReference type="InterPro" id="IPR029064">
    <property type="entry name" value="Ribosomal_eL30-like_sf"/>
</dbReference>
<dbReference type="CDD" id="cd18095">
    <property type="entry name" value="SpoU-like_rRNA-MTase"/>
    <property type="match status" value="1"/>
</dbReference>
<evidence type="ECO:0000256" key="2">
    <source>
        <dbReference type="ARBA" id="ARBA00022603"/>
    </source>
</evidence>
<dbReference type="GO" id="GO:0032259">
    <property type="term" value="P:methylation"/>
    <property type="evidence" value="ECO:0007669"/>
    <property type="project" value="UniProtKB-KW"/>
</dbReference>
<evidence type="ECO:0000256" key="1">
    <source>
        <dbReference type="ARBA" id="ARBA00007228"/>
    </source>
</evidence>
<sequence>MKKITSRENPIYKSVCKLTKRKYRDQMGKYLLEGIKPLADAVSLGISIDTILVREGSFFPLEKVTPEIVLELGAQLFDSIADTEHSQGVIAVIQKKQHDWDSFSNLLKNNTKNIVILDRLQDPGNMGTIIRTAEAAGYGGVLLMAGCTDTYAPKVVRAAAGSLLRIPILQENDIAETAGRLQALHRKIAVTSLEEAQDYRDADLGENVALVIGNEGRGVRQEFLDIADIKIRIPMAGSIESLNAAVAAGILMYQSRIIK</sequence>
<dbReference type="Proteomes" id="UP000644115">
    <property type="component" value="Unassembled WGS sequence"/>
</dbReference>
<dbReference type="Gene3D" id="3.30.1330.30">
    <property type="match status" value="1"/>
</dbReference>
<dbReference type="GO" id="GO:0005737">
    <property type="term" value="C:cytoplasm"/>
    <property type="evidence" value="ECO:0007669"/>
    <property type="project" value="UniProtKB-ARBA"/>
</dbReference>
<proteinExistence type="inferred from homology"/>
<evidence type="ECO:0000313" key="5">
    <source>
        <dbReference type="EMBL" id="MBC5999819.1"/>
    </source>
</evidence>
<dbReference type="GO" id="GO:0006396">
    <property type="term" value="P:RNA processing"/>
    <property type="evidence" value="ECO:0007669"/>
    <property type="project" value="InterPro"/>
</dbReference>
<protein>
    <submittedName>
        <fullName evidence="5">RNA methyltransferase</fullName>
    </submittedName>
</protein>
<comment type="similarity">
    <text evidence="1">Belongs to the class IV-like SAM-binding methyltransferase superfamily. RNA methyltransferase TrmH family.</text>
</comment>
<accession>A0A923NEC2</accession>
<dbReference type="SUPFAM" id="SSF55315">
    <property type="entry name" value="L30e-like"/>
    <property type="match status" value="1"/>
</dbReference>
<gene>
    <name evidence="5" type="ORF">H8876_07390</name>
</gene>
<keyword evidence="3" id="KW-0808">Transferase</keyword>
<dbReference type="Gene3D" id="3.40.1280.10">
    <property type="match status" value="1"/>
</dbReference>
<name>A0A923NEC2_9FIRM</name>
<dbReference type="GO" id="GO:0008173">
    <property type="term" value="F:RNA methyltransferase activity"/>
    <property type="evidence" value="ECO:0007669"/>
    <property type="project" value="InterPro"/>
</dbReference>
<evidence type="ECO:0000313" key="6">
    <source>
        <dbReference type="Proteomes" id="UP000644115"/>
    </source>
</evidence>
<keyword evidence="6" id="KW-1185">Reference proteome</keyword>
<dbReference type="Pfam" id="PF22435">
    <property type="entry name" value="MRM3-like_sub_bind"/>
    <property type="match status" value="1"/>
</dbReference>
<dbReference type="GO" id="GO:0003723">
    <property type="term" value="F:RNA binding"/>
    <property type="evidence" value="ECO:0007669"/>
    <property type="project" value="InterPro"/>
</dbReference>
<dbReference type="InterPro" id="IPR029026">
    <property type="entry name" value="tRNA_m1G_MTases_N"/>
</dbReference>
<dbReference type="RefSeq" id="WP_249287198.1">
    <property type="nucleotide sequence ID" value="NZ_JACRWC010000096.1"/>
</dbReference>
<feature type="domain" description="RNA 2-O ribose methyltransferase substrate binding" evidence="4">
    <location>
        <begin position="31"/>
        <end position="99"/>
    </location>
</feature>
<dbReference type="InterPro" id="IPR013123">
    <property type="entry name" value="SpoU_subst-bd"/>
</dbReference>
<dbReference type="PANTHER" id="PTHR43191:SF2">
    <property type="entry name" value="RRNA METHYLTRANSFERASE 3, MITOCHONDRIAL"/>
    <property type="match status" value="1"/>
</dbReference>